<dbReference type="OrthoDB" id="9808281at2"/>
<dbReference type="HOGENOM" id="CLU_057011_2_0_4"/>
<keyword evidence="2 5" id="KW-0808">Transferase</keyword>
<dbReference type="PATRIC" id="fig|758793.3.peg.3369"/>
<dbReference type="InterPro" id="IPR037143">
    <property type="entry name" value="4-PPantetheinyl_Trfase_dom_sf"/>
</dbReference>
<protein>
    <submittedName>
        <fullName evidence="5">Putative phosphopantetheinyl transferase</fullName>
    </submittedName>
</protein>
<evidence type="ECO:0000256" key="2">
    <source>
        <dbReference type="ARBA" id="ARBA00022679"/>
    </source>
</evidence>
<sequence>MNAARDRVIEALQPLPLPAGAPVDVRVWLVAIDVALPLNDTGLAVLHADERARAARFLRHEDAARFCIVRAALRHVLAAQTGDDPARLTFDAGPNGRPTLAHADAPDFNVSHSGEYGLIAVSHERRVGVDIEAARAAFDWRELASSVLAERDRHEIDAMPEGAQSDAFFDCWTAKEAVLKAHGVGIGGGVIAMDGFSVLPRELGRYAVDRRAGAFEASALVAPTGYAAALAWSV</sequence>
<evidence type="ECO:0000259" key="4">
    <source>
        <dbReference type="Pfam" id="PF22624"/>
    </source>
</evidence>
<organism evidence="5 6">
    <name type="scientific">Caballeronia insecticola</name>
    <dbReference type="NCBI Taxonomy" id="758793"/>
    <lineage>
        <taxon>Bacteria</taxon>
        <taxon>Pseudomonadati</taxon>
        <taxon>Pseudomonadota</taxon>
        <taxon>Betaproteobacteria</taxon>
        <taxon>Burkholderiales</taxon>
        <taxon>Burkholderiaceae</taxon>
        <taxon>Caballeronia</taxon>
    </lineage>
</organism>
<dbReference type="Pfam" id="PF01648">
    <property type="entry name" value="ACPS"/>
    <property type="match status" value="1"/>
</dbReference>
<accession>R4X1M9</accession>
<evidence type="ECO:0000256" key="1">
    <source>
        <dbReference type="ARBA" id="ARBA00010990"/>
    </source>
</evidence>
<dbReference type="InterPro" id="IPR008278">
    <property type="entry name" value="4-PPantetheinyl_Trfase_dom"/>
</dbReference>
<comment type="similarity">
    <text evidence="1">Belongs to the P-Pant transferase superfamily. Gsp/Sfp/HetI/AcpT family.</text>
</comment>
<dbReference type="InterPro" id="IPR055066">
    <property type="entry name" value="AASDHPPT_N"/>
</dbReference>
<evidence type="ECO:0000313" key="6">
    <source>
        <dbReference type="Proteomes" id="UP000013966"/>
    </source>
</evidence>
<dbReference type="GO" id="GO:0019878">
    <property type="term" value="P:lysine biosynthetic process via aminoadipic acid"/>
    <property type="evidence" value="ECO:0007669"/>
    <property type="project" value="TreeGrafter"/>
</dbReference>
<feature type="domain" description="4'-phosphopantetheinyl transferase N-terminal" evidence="4">
    <location>
        <begin position="43"/>
        <end position="122"/>
    </location>
</feature>
<dbReference type="GO" id="GO:0000287">
    <property type="term" value="F:magnesium ion binding"/>
    <property type="evidence" value="ECO:0007669"/>
    <property type="project" value="InterPro"/>
</dbReference>
<dbReference type="Pfam" id="PF22624">
    <property type="entry name" value="AASDHPPT_N"/>
    <property type="match status" value="1"/>
</dbReference>
<dbReference type="GO" id="GO:0005829">
    <property type="term" value="C:cytosol"/>
    <property type="evidence" value="ECO:0007669"/>
    <property type="project" value="TreeGrafter"/>
</dbReference>
<dbReference type="AlphaFoldDB" id="R4X1M9"/>
<reference evidence="5 6" key="1">
    <citation type="journal article" date="2013" name="Genome Announc.">
        <title>Complete Genome Sequence of Burkholderia sp. Strain RPE64, Bacterial Symbiont of the Bean Bug Riptortus pedestris.</title>
        <authorList>
            <person name="Shibata T.F."/>
            <person name="Maeda T."/>
            <person name="Nikoh N."/>
            <person name="Yamaguchi K."/>
            <person name="Oshima K."/>
            <person name="Hattori M."/>
            <person name="Nishiyama T."/>
            <person name="Hasebe M."/>
            <person name="Fukatsu T."/>
            <person name="Kikuchi Y."/>
            <person name="Shigenobu S."/>
        </authorList>
    </citation>
    <scope>NUCLEOTIDE SEQUENCE [LARGE SCALE GENOMIC DNA]</scope>
</reference>
<gene>
    <name evidence="5" type="ORF">BRPE64_BCDS04610</name>
</gene>
<dbReference type="PANTHER" id="PTHR12215">
    <property type="entry name" value="PHOSPHOPANTETHEINE TRANSFERASE"/>
    <property type="match status" value="1"/>
</dbReference>
<dbReference type="Proteomes" id="UP000013966">
    <property type="component" value="Chromosome 2"/>
</dbReference>
<dbReference type="Gene3D" id="3.90.470.20">
    <property type="entry name" value="4'-phosphopantetheinyl transferase domain"/>
    <property type="match status" value="1"/>
</dbReference>
<dbReference type="STRING" id="758793.BRPE64_BCDS04610"/>
<dbReference type="EMBL" id="AP013059">
    <property type="protein sequence ID" value="BAN25122.1"/>
    <property type="molecule type" value="Genomic_DNA"/>
</dbReference>
<evidence type="ECO:0000313" key="5">
    <source>
        <dbReference type="EMBL" id="BAN25122.1"/>
    </source>
</evidence>
<dbReference type="GO" id="GO:0008897">
    <property type="term" value="F:holo-[acyl-carrier-protein] synthase activity"/>
    <property type="evidence" value="ECO:0007669"/>
    <property type="project" value="InterPro"/>
</dbReference>
<keyword evidence="6" id="KW-1185">Reference proteome</keyword>
<proteinExistence type="inferred from homology"/>
<dbReference type="InterPro" id="IPR050559">
    <property type="entry name" value="P-Pant_transferase_sf"/>
</dbReference>
<name>R4X1M9_9BURK</name>
<reference evidence="5 6" key="2">
    <citation type="journal article" date="2018" name="Int. J. Syst. Evol. Microbiol.">
        <title>Burkholderia insecticola sp. nov., a gut symbiotic bacterium of the bean bug Riptortus pedestris.</title>
        <authorList>
            <person name="Takeshita K."/>
            <person name="Tamaki H."/>
            <person name="Ohbayashi T."/>
            <person name="Meng X.-Y."/>
            <person name="Sone T."/>
            <person name="Mitani Y."/>
            <person name="Peeters C."/>
            <person name="Kikuchi Y."/>
            <person name="Vandamme P."/>
        </authorList>
    </citation>
    <scope>NUCLEOTIDE SEQUENCE [LARGE SCALE GENOMIC DNA]</scope>
    <source>
        <strain evidence="5">RPE64</strain>
    </source>
</reference>
<dbReference type="KEGG" id="buo:BRPE64_BCDS04610"/>
<feature type="domain" description="4'-phosphopantetheinyl transferase" evidence="3">
    <location>
        <begin position="126"/>
        <end position="230"/>
    </location>
</feature>
<evidence type="ECO:0000259" key="3">
    <source>
        <dbReference type="Pfam" id="PF01648"/>
    </source>
</evidence>
<dbReference type="PANTHER" id="PTHR12215:SF10">
    <property type="entry name" value="L-AMINOADIPATE-SEMIALDEHYDE DEHYDROGENASE-PHOSPHOPANTETHEINYL TRANSFERASE"/>
    <property type="match status" value="1"/>
</dbReference>
<dbReference type="SUPFAM" id="SSF56214">
    <property type="entry name" value="4'-phosphopantetheinyl transferase"/>
    <property type="match status" value="2"/>
</dbReference>